<dbReference type="PROSITE" id="PS50053">
    <property type="entry name" value="UBIQUITIN_2"/>
    <property type="match status" value="1"/>
</dbReference>
<name>A0A2P5FTG0_TREOI</name>
<reference evidence="3" key="1">
    <citation type="submission" date="2016-06" db="EMBL/GenBank/DDBJ databases">
        <title>Parallel loss of symbiosis genes in relatives of nitrogen-fixing non-legume Parasponia.</title>
        <authorList>
            <person name="Van Velzen R."/>
            <person name="Holmer R."/>
            <person name="Bu F."/>
            <person name="Rutten L."/>
            <person name="Van Zeijl A."/>
            <person name="Liu W."/>
            <person name="Santuari L."/>
            <person name="Cao Q."/>
            <person name="Sharma T."/>
            <person name="Shen D."/>
            <person name="Roswanjaya Y."/>
            <person name="Wardhani T."/>
            <person name="Kalhor M.S."/>
            <person name="Jansen J."/>
            <person name="Van den Hoogen J."/>
            <person name="Gungor B."/>
            <person name="Hartog M."/>
            <person name="Hontelez J."/>
            <person name="Verver J."/>
            <person name="Yang W.-C."/>
            <person name="Schijlen E."/>
            <person name="Repin R."/>
            <person name="Schilthuizen M."/>
            <person name="Schranz E."/>
            <person name="Heidstra R."/>
            <person name="Miyata K."/>
            <person name="Fedorova E."/>
            <person name="Kohlen W."/>
            <person name="Bisseling T."/>
            <person name="Smit S."/>
            <person name="Geurts R."/>
        </authorList>
    </citation>
    <scope>NUCLEOTIDE SEQUENCE [LARGE SCALE GENOMIC DNA]</scope>
    <source>
        <strain evidence="3">cv. RG33-2</strain>
    </source>
</reference>
<dbReference type="SUPFAM" id="SSF54236">
    <property type="entry name" value="Ubiquitin-like"/>
    <property type="match status" value="1"/>
</dbReference>
<dbReference type="Proteomes" id="UP000237000">
    <property type="component" value="Unassembled WGS sequence"/>
</dbReference>
<dbReference type="Gene3D" id="3.10.20.90">
    <property type="entry name" value="Phosphatidylinositol 3-kinase Catalytic Subunit, Chain A, domain 1"/>
    <property type="match status" value="1"/>
</dbReference>
<dbReference type="STRING" id="63057.A0A2P5FTG0"/>
<protein>
    <submittedName>
        <fullName evidence="2">Ubiquitin</fullName>
    </submittedName>
</protein>
<dbReference type="EMBL" id="JXTC01000010">
    <property type="protein sequence ID" value="POO01088.1"/>
    <property type="molecule type" value="Genomic_DNA"/>
</dbReference>
<keyword evidence="3" id="KW-1185">Reference proteome</keyword>
<evidence type="ECO:0000313" key="2">
    <source>
        <dbReference type="EMBL" id="POO01088.1"/>
    </source>
</evidence>
<dbReference type="InterPro" id="IPR019956">
    <property type="entry name" value="Ubiquitin_dom"/>
</dbReference>
<dbReference type="Pfam" id="PF00240">
    <property type="entry name" value="ubiquitin"/>
    <property type="match status" value="1"/>
</dbReference>
<accession>A0A2P5FTG0</accession>
<proteinExistence type="predicted"/>
<dbReference type="InterPro" id="IPR029071">
    <property type="entry name" value="Ubiquitin-like_domsf"/>
</dbReference>
<comment type="caution">
    <text evidence="2">The sequence shown here is derived from an EMBL/GenBank/DDBJ whole genome shotgun (WGS) entry which is preliminary data.</text>
</comment>
<feature type="domain" description="Ubiquitin-like" evidence="1">
    <location>
        <begin position="1"/>
        <end position="37"/>
    </location>
</feature>
<evidence type="ECO:0000313" key="3">
    <source>
        <dbReference type="Proteomes" id="UP000237000"/>
    </source>
</evidence>
<dbReference type="PRINTS" id="PR00348">
    <property type="entry name" value="UBIQUITIN"/>
</dbReference>
<organism evidence="2 3">
    <name type="scientific">Trema orientale</name>
    <name type="common">Charcoal tree</name>
    <name type="synonym">Celtis orientalis</name>
    <dbReference type="NCBI Taxonomy" id="63057"/>
    <lineage>
        <taxon>Eukaryota</taxon>
        <taxon>Viridiplantae</taxon>
        <taxon>Streptophyta</taxon>
        <taxon>Embryophyta</taxon>
        <taxon>Tracheophyta</taxon>
        <taxon>Spermatophyta</taxon>
        <taxon>Magnoliopsida</taxon>
        <taxon>eudicotyledons</taxon>
        <taxon>Gunneridae</taxon>
        <taxon>Pentapetalae</taxon>
        <taxon>rosids</taxon>
        <taxon>fabids</taxon>
        <taxon>Rosales</taxon>
        <taxon>Cannabaceae</taxon>
        <taxon>Trema</taxon>
    </lineage>
</organism>
<dbReference type="AlphaFoldDB" id="A0A2P5FTG0"/>
<evidence type="ECO:0000259" key="1">
    <source>
        <dbReference type="PROSITE" id="PS50053"/>
    </source>
</evidence>
<dbReference type="OrthoDB" id="267397at2759"/>
<dbReference type="InParanoid" id="A0A2P5FTG0"/>
<dbReference type="InterPro" id="IPR000626">
    <property type="entry name" value="Ubiquitin-like_dom"/>
</dbReference>
<gene>
    <name evidence="2" type="ORF">TorRG33x02_032710</name>
</gene>
<sequence length="48" mass="5557">MTRSVIPLDQQRLIFAWKLLKDGHTLADYNIPKGSLLLENHPRKALLM</sequence>